<evidence type="ECO:0000313" key="3">
    <source>
        <dbReference type="Proteomes" id="UP001278188"/>
    </source>
</evidence>
<sequence>MTKISERIPMLSFWISVGISVMNMIATIAGFKSALSWYTGITVSPALTIPVALISMGILVTVWINSLMSNYGGMLIYWINLLIAPFGYHAFGLPFWMGITLAAAPLPFYFGVMYFSDWIDTRQKEKT</sequence>
<protein>
    <submittedName>
        <fullName evidence="2">Uncharacterized protein</fullName>
    </submittedName>
</protein>
<proteinExistence type="predicted"/>
<accession>A0ABU3WJM8</accession>
<name>A0ABU3WJM8_9GAMM</name>
<feature type="transmembrane region" description="Helical" evidence="1">
    <location>
        <begin position="37"/>
        <end position="64"/>
    </location>
</feature>
<comment type="caution">
    <text evidence="2">The sequence shown here is derived from an EMBL/GenBank/DDBJ whole genome shotgun (WGS) entry which is preliminary data.</text>
</comment>
<dbReference type="EMBL" id="JASVDY010000008">
    <property type="protein sequence ID" value="MDV2470381.1"/>
    <property type="molecule type" value="Genomic_DNA"/>
</dbReference>
<reference evidence="2 3" key="1">
    <citation type="submission" date="2023-06" db="EMBL/GenBank/DDBJ databases">
        <title>Genomic Analysis of Acinetobacter Strains Recovered from South Australian Aquatic Samples provides Insights into the Circulation of Antibiotic Resistance determinants in the Environment.</title>
        <authorList>
            <person name="Tobin L."/>
            <person name="Jarocki V.M."/>
            <person name="Kenyon J."/>
            <person name="Drigo B."/>
            <person name="Donner E."/>
            <person name="Djordjevic S.P."/>
            <person name="Hamidian M."/>
        </authorList>
    </citation>
    <scope>NUCLEOTIDE SEQUENCE [LARGE SCALE GENOMIC DNA]</scope>
    <source>
        <strain evidence="2 3">SAAc652</strain>
    </source>
</reference>
<feature type="transmembrane region" description="Helical" evidence="1">
    <location>
        <begin position="71"/>
        <end position="89"/>
    </location>
</feature>
<evidence type="ECO:0000256" key="1">
    <source>
        <dbReference type="SAM" id="Phobius"/>
    </source>
</evidence>
<feature type="transmembrane region" description="Helical" evidence="1">
    <location>
        <begin position="95"/>
        <end position="116"/>
    </location>
</feature>
<keyword evidence="1" id="KW-0812">Transmembrane</keyword>
<dbReference type="Proteomes" id="UP001278188">
    <property type="component" value="Unassembled WGS sequence"/>
</dbReference>
<gene>
    <name evidence="2" type="ORF">QR674_15485</name>
</gene>
<organism evidence="2 3">
    <name type="scientific">Acinetobacter chinensis</name>
    <dbReference type="NCBI Taxonomy" id="2004650"/>
    <lineage>
        <taxon>Bacteria</taxon>
        <taxon>Pseudomonadati</taxon>
        <taxon>Pseudomonadota</taxon>
        <taxon>Gammaproteobacteria</taxon>
        <taxon>Moraxellales</taxon>
        <taxon>Moraxellaceae</taxon>
        <taxon>Acinetobacter</taxon>
    </lineage>
</organism>
<keyword evidence="1" id="KW-0472">Membrane</keyword>
<keyword evidence="1" id="KW-1133">Transmembrane helix</keyword>
<keyword evidence="3" id="KW-1185">Reference proteome</keyword>
<feature type="transmembrane region" description="Helical" evidence="1">
    <location>
        <begin position="12"/>
        <end position="31"/>
    </location>
</feature>
<evidence type="ECO:0000313" key="2">
    <source>
        <dbReference type="EMBL" id="MDV2470381.1"/>
    </source>
</evidence>
<dbReference type="RefSeq" id="WP_317085103.1">
    <property type="nucleotide sequence ID" value="NZ_JASVDY010000008.1"/>
</dbReference>